<dbReference type="EMBL" id="FQXQ01000004">
    <property type="protein sequence ID" value="SHH79660.1"/>
    <property type="molecule type" value="Genomic_DNA"/>
</dbReference>
<feature type="transmembrane region" description="Helical" evidence="4">
    <location>
        <begin position="211"/>
        <end position="234"/>
    </location>
</feature>
<feature type="domain" description="Major facilitator superfamily (MFS) profile" evidence="5">
    <location>
        <begin position="1"/>
        <end position="386"/>
    </location>
</feature>
<feature type="transmembrane region" description="Helical" evidence="4">
    <location>
        <begin position="157"/>
        <end position="181"/>
    </location>
</feature>
<dbReference type="GO" id="GO:0005886">
    <property type="term" value="C:plasma membrane"/>
    <property type="evidence" value="ECO:0007669"/>
    <property type="project" value="TreeGrafter"/>
</dbReference>
<evidence type="ECO:0000313" key="6">
    <source>
        <dbReference type="EMBL" id="SHH79660.1"/>
    </source>
</evidence>
<feature type="transmembrane region" description="Helical" evidence="4">
    <location>
        <begin position="98"/>
        <end position="118"/>
    </location>
</feature>
<evidence type="ECO:0000313" key="7">
    <source>
        <dbReference type="Proteomes" id="UP000184109"/>
    </source>
</evidence>
<evidence type="ECO:0000256" key="4">
    <source>
        <dbReference type="SAM" id="Phobius"/>
    </source>
</evidence>
<dbReference type="SUPFAM" id="SSF103473">
    <property type="entry name" value="MFS general substrate transporter"/>
    <property type="match status" value="1"/>
</dbReference>
<feature type="transmembrane region" description="Helical" evidence="4">
    <location>
        <begin position="42"/>
        <end position="64"/>
    </location>
</feature>
<keyword evidence="3 4" id="KW-0472">Membrane</keyword>
<evidence type="ECO:0000256" key="2">
    <source>
        <dbReference type="ARBA" id="ARBA00022989"/>
    </source>
</evidence>
<dbReference type="GO" id="GO:0022857">
    <property type="term" value="F:transmembrane transporter activity"/>
    <property type="evidence" value="ECO:0007669"/>
    <property type="project" value="InterPro"/>
</dbReference>
<accession>A0A1M5VWV7</accession>
<dbReference type="Gene3D" id="1.20.1250.20">
    <property type="entry name" value="MFS general substrate transporter like domains"/>
    <property type="match status" value="1"/>
</dbReference>
<dbReference type="PANTHER" id="PTHR23521:SF3">
    <property type="entry name" value="MFS TRANSPORTER"/>
    <property type="match status" value="1"/>
</dbReference>
<dbReference type="OrthoDB" id="9781976at2"/>
<feature type="transmembrane region" description="Helical" evidence="4">
    <location>
        <begin position="71"/>
        <end position="92"/>
    </location>
</feature>
<gene>
    <name evidence="6" type="ORF">SAMN05444281_2016</name>
</gene>
<reference evidence="7" key="1">
    <citation type="submission" date="2016-11" db="EMBL/GenBank/DDBJ databases">
        <authorList>
            <person name="Varghese N."/>
            <person name="Submissions S."/>
        </authorList>
    </citation>
    <scope>NUCLEOTIDE SEQUENCE [LARGE SCALE GENOMIC DNA]</scope>
    <source>
        <strain evidence="7">DSM 100572</strain>
    </source>
</reference>
<keyword evidence="2 4" id="KW-1133">Transmembrane helix</keyword>
<protein>
    <submittedName>
        <fullName evidence="6">Predicted arabinose efflux permease, MFS family</fullName>
    </submittedName>
</protein>
<feature type="transmembrane region" description="Helical" evidence="4">
    <location>
        <begin position="246"/>
        <end position="267"/>
    </location>
</feature>
<dbReference type="InterPro" id="IPR020846">
    <property type="entry name" value="MFS_dom"/>
</dbReference>
<dbReference type="PANTHER" id="PTHR23521">
    <property type="entry name" value="TRANSPORTER MFS SUPERFAMILY"/>
    <property type="match status" value="1"/>
</dbReference>
<dbReference type="AlphaFoldDB" id="A0A1M5VWV7"/>
<name>A0A1M5VWV7_9FLAO</name>
<proteinExistence type="predicted"/>
<evidence type="ECO:0000259" key="5">
    <source>
        <dbReference type="PROSITE" id="PS50850"/>
    </source>
</evidence>
<feature type="transmembrane region" description="Helical" evidence="4">
    <location>
        <begin position="334"/>
        <end position="356"/>
    </location>
</feature>
<keyword evidence="7" id="KW-1185">Reference proteome</keyword>
<dbReference type="Pfam" id="PF07690">
    <property type="entry name" value="MFS_1"/>
    <property type="match status" value="1"/>
</dbReference>
<dbReference type="InterPro" id="IPR036259">
    <property type="entry name" value="MFS_trans_sf"/>
</dbReference>
<sequence>MNKTLVLTLIVLSQFFGTSLWFSSNAILTEIATAHHLVSKNLLANLTIATQLGFIIGSLGYSLLNIADRFYANRVFSISILLASLANAAILIPNLSFSIVFSCRFATGFFLAGVYPVGMKIAAHFFPKSVSKALGVLVGALVLGTAFPYFIRSFNINLSWFFIIFISSSLAIVGGVTMLFLNTPSKENVQKININIIPKLFKNKAFKAASIGYFGHMWELYTFWTFLPLLILAYKNEHQINLNVSLWTFLIISSGAIGCVVAGKLALRKETFKVTKTSLLISATCCLICPFSFWFTPYVFLAYLIIWGISVVADSPLLSTLINKTSLKNYNGTALTLSTCIGFLMTIISIYFFNLLLKEMNIQYVFIFLAIGPMIGFLSLTKKSLS</sequence>
<dbReference type="PROSITE" id="PS50850">
    <property type="entry name" value="MFS"/>
    <property type="match status" value="1"/>
</dbReference>
<feature type="transmembrane region" description="Helical" evidence="4">
    <location>
        <begin position="130"/>
        <end position="151"/>
    </location>
</feature>
<dbReference type="InterPro" id="IPR011701">
    <property type="entry name" value="MFS"/>
</dbReference>
<feature type="transmembrane region" description="Helical" evidence="4">
    <location>
        <begin position="362"/>
        <end position="380"/>
    </location>
</feature>
<dbReference type="STRING" id="1195760.SAMN05444281_2016"/>
<dbReference type="RefSeq" id="WP_073121098.1">
    <property type="nucleotide sequence ID" value="NZ_BMEN01000004.1"/>
</dbReference>
<dbReference type="Proteomes" id="UP000184109">
    <property type="component" value="Unassembled WGS sequence"/>
</dbReference>
<keyword evidence="1 4" id="KW-0812">Transmembrane</keyword>
<evidence type="ECO:0000256" key="1">
    <source>
        <dbReference type="ARBA" id="ARBA00022692"/>
    </source>
</evidence>
<organism evidence="6 7">
    <name type="scientific">Wenyingzhuangia marina</name>
    <dbReference type="NCBI Taxonomy" id="1195760"/>
    <lineage>
        <taxon>Bacteria</taxon>
        <taxon>Pseudomonadati</taxon>
        <taxon>Bacteroidota</taxon>
        <taxon>Flavobacteriia</taxon>
        <taxon>Flavobacteriales</taxon>
        <taxon>Flavobacteriaceae</taxon>
        <taxon>Wenyingzhuangia</taxon>
    </lineage>
</organism>
<evidence type="ECO:0000256" key="3">
    <source>
        <dbReference type="ARBA" id="ARBA00023136"/>
    </source>
</evidence>